<name>A0A9W6VCW8_9PSEU</name>
<evidence type="ECO:0000256" key="1">
    <source>
        <dbReference type="SAM" id="Phobius"/>
    </source>
</evidence>
<reference evidence="2" key="1">
    <citation type="submission" date="2023-02" db="EMBL/GenBank/DDBJ databases">
        <title>Actinokineospora globicatena NBRC 15670.</title>
        <authorList>
            <person name="Ichikawa N."/>
            <person name="Sato H."/>
            <person name="Tonouchi N."/>
        </authorList>
    </citation>
    <scope>NUCLEOTIDE SEQUENCE</scope>
    <source>
        <strain evidence="2">NBRC 15670</strain>
    </source>
</reference>
<evidence type="ECO:0000313" key="2">
    <source>
        <dbReference type="EMBL" id="GLW94413.1"/>
    </source>
</evidence>
<evidence type="ECO:0000313" key="3">
    <source>
        <dbReference type="Proteomes" id="UP001165042"/>
    </source>
</evidence>
<protein>
    <submittedName>
        <fullName evidence="2">Uncharacterized protein</fullName>
    </submittedName>
</protein>
<organism evidence="2 3">
    <name type="scientific">Actinokineospora globicatena</name>
    <dbReference type="NCBI Taxonomy" id="103729"/>
    <lineage>
        <taxon>Bacteria</taxon>
        <taxon>Bacillati</taxon>
        <taxon>Actinomycetota</taxon>
        <taxon>Actinomycetes</taxon>
        <taxon>Pseudonocardiales</taxon>
        <taxon>Pseudonocardiaceae</taxon>
        <taxon>Actinokineospora</taxon>
    </lineage>
</organism>
<dbReference type="AlphaFoldDB" id="A0A9W6VCW8"/>
<gene>
    <name evidence="2" type="ORF">Aglo03_52290</name>
</gene>
<dbReference type="RefSeq" id="WP_285612521.1">
    <property type="nucleotide sequence ID" value="NZ_BSSD01000009.1"/>
</dbReference>
<feature type="transmembrane region" description="Helical" evidence="1">
    <location>
        <begin position="65"/>
        <end position="84"/>
    </location>
</feature>
<dbReference type="Proteomes" id="UP001165042">
    <property type="component" value="Unassembled WGS sequence"/>
</dbReference>
<accession>A0A9W6VCW8</accession>
<keyword evidence="3" id="KW-1185">Reference proteome</keyword>
<keyword evidence="1" id="KW-0812">Transmembrane</keyword>
<comment type="caution">
    <text evidence="2">The sequence shown here is derived from an EMBL/GenBank/DDBJ whole genome shotgun (WGS) entry which is preliminary data.</text>
</comment>
<sequence>MTTPDHSAPHVPTAVGPGFVLDATQVARLPGDAPVVPQSVEQPPIVVNAAAYPTAGGPRWSRRGVIATVSVLLCAALGGGLAWATSVADTPPAPKQFDLRGTFTLYDTDFDARDGGCVGNGGYDDIAAGTRVVVYDNAAKVLATSVLGKGHRGTGECEFAFTAKGVRVGVGSVQVEVSDRGKIKFSEQAARTGDVHLELGNN</sequence>
<keyword evidence="1" id="KW-1133">Transmembrane helix</keyword>
<keyword evidence="1" id="KW-0472">Membrane</keyword>
<proteinExistence type="predicted"/>
<dbReference type="EMBL" id="BSSD01000009">
    <property type="protein sequence ID" value="GLW94413.1"/>
    <property type="molecule type" value="Genomic_DNA"/>
</dbReference>